<keyword evidence="1" id="KW-0472">Membrane</keyword>
<feature type="transmembrane region" description="Helical" evidence="1">
    <location>
        <begin position="77"/>
        <end position="98"/>
    </location>
</feature>
<accession>A0A953I9I4</accession>
<sequence>MANVLERGIAVWRRHWPGLFLACLAVAVVPGLTAALVGALLGLLPVGLADALVLLLPVQFAGEGPDVTVLLGQKGSWVALALYGVLILLGSAGILGILRTVVHEGRAPSASDFLAGIRRYTGRQVGVRVLCTLVLAAAALAAGLVYVLAGAVLAGWLVPIAGLAALLAGISAVLYADFALVVEEGTATEAMGDSVGVLTERWREAVGAALMFNLISVAGEAAGWLVARIIPGLPGLLLSLLPVALAESILLAYLAVRYVEHVHRGIYGRDGRFAIDERKAG</sequence>
<dbReference type="EMBL" id="PIUK01000086">
    <property type="protein sequence ID" value="MBY6276524.1"/>
    <property type="molecule type" value="Genomic_DNA"/>
</dbReference>
<gene>
    <name evidence="2" type="ORF">CWE10_09965</name>
</gene>
<keyword evidence="1" id="KW-0812">Transmembrane</keyword>
<evidence type="ECO:0000256" key="1">
    <source>
        <dbReference type="SAM" id="Phobius"/>
    </source>
</evidence>
<protein>
    <submittedName>
        <fullName evidence="2">Uncharacterized protein</fullName>
    </submittedName>
</protein>
<dbReference type="Proteomes" id="UP000732377">
    <property type="component" value="Unassembled WGS sequence"/>
</dbReference>
<feature type="transmembrane region" description="Helical" evidence="1">
    <location>
        <begin position="236"/>
        <end position="256"/>
    </location>
</feature>
<organism evidence="2 3">
    <name type="scientific">Symbiobacterium thermophilum</name>
    <dbReference type="NCBI Taxonomy" id="2734"/>
    <lineage>
        <taxon>Bacteria</taxon>
        <taxon>Bacillati</taxon>
        <taxon>Bacillota</taxon>
        <taxon>Clostridia</taxon>
        <taxon>Eubacteriales</taxon>
        <taxon>Symbiobacteriaceae</taxon>
        <taxon>Symbiobacterium</taxon>
    </lineage>
</organism>
<feature type="transmembrane region" description="Helical" evidence="1">
    <location>
        <begin position="210"/>
        <end position="230"/>
    </location>
</feature>
<proteinExistence type="predicted"/>
<evidence type="ECO:0000313" key="3">
    <source>
        <dbReference type="Proteomes" id="UP000732377"/>
    </source>
</evidence>
<feature type="transmembrane region" description="Helical" evidence="1">
    <location>
        <begin position="154"/>
        <end position="176"/>
    </location>
</feature>
<evidence type="ECO:0000313" key="2">
    <source>
        <dbReference type="EMBL" id="MBY6276524.1"/>
    </source>
</evidence>
<keyword evidence="1" id="KW-1133">Transmembrane helix</keyword>
<reference evidence="2" key="1">
    <citation type="submission" date="2017-11" db="EMBL/GenBank/DDBJ databases">
        <title>Three new genomes from thermophilic consortium.</title>
        <authorList>
            <person name="Quaggio R."/>
            <person name="Amgarten D."/>
            <person name="Setubal J.C."/>
        </authorList>
    </citation>
    <scope>NUCLEOTIDE SEQUENCE</scope>
    <source>
        <strain evidence="2">ZCTH01-B2</strain>
    </source>
</reference>
<dbReference type="RefSeq" id="WP_273379561.1">
    <property type="nucleotide sequence ID" value="NZ_PIUK01000086.1"/>
</dbReference>
<comment type="caution">
    <text evidence="2">The sequence shown here is derived from an EMBL/GenBank/DDBJ whole genome shotgun (WGS) entry which is preliminary data.</text>
</comment>
<dbReference type="AlphaFoldDB" id="A0A953I9I4"/>
<name>A0A953I9I4_SYMTR</name>
<feature type="transmembrane region" description="Helical" evidence="1">
    <location>
        <begin position="20"/>
        <end position="44"/>
    </location>
</feature>
<feature type="transmembrane region" description="Helical" evidence="1">
    <location>
        <begin position="127"/>
        <end position="148"/>
    </location>
</feature>